<dbReference type="RefSeq" id="XP_024704354.1">
    <property type="nucleotide sequence ID" value="XM_024847684.1"/>
</dbReference>
<accession>A0A2I2G835</accession>
<proteinExistence type="predicted"/>
<gene>
    <name evidence="1" type="ORF">P170DRAFT_426040</name>
</gene>
<dbReference type="VEuPathDB" id="FungiDB:P170DRAFT_426040"/>
<comment type="caution">
    <text evidence="1">The sequence shown here is derived from an EMBL/GenBank/DDBJ whole genome shotgun (WGS) entry which is preliminary data.</text>
</comment>
<evidence type="ECO:0000313" key="1">
    <source>
        <dbReference type="EMBL" id="PLB49052.1"/>
    </source>
</evidence>
<dbReference type="GeneID" id="36555383"/>
<dbReference type="EMBL" id="MSFO01000004">
    <property type="protein sequence ID" value="PLB49052.1"/>
    <property type="molecule type" value="Genomic_DNA"/>
</dbReference>
<dbReference type="Proteomes" id="UP000234275">
    <property type="component" value="Unassembled WGS sequence"/>
</dbReference>
<keyword evidence="2" id="KW-1185">Reference proteome</keyword>
<reference evidence="1 2" key="1">
    <citation type="submission" date="2016-12" db="EMBL/GenBank/DDBJ databases">
        <title>The genomes of Aspergillus section Nigri reveals drivers in fungal speciation.</title>
        <authorList>
            <consortium name="DOE Joint Genome Institute"/>
            <person name="Vesth T.C."/>
            <person name="Nybo J."/>
            <person name="Theobald S."/>
            <person name="Brandl J."/>
            <person name="Frisvad J.C."/>
            <person name="Nielsen K.F."/>
            <person name="Lyhne E.K."/>
            <person name="Kogle M.E."/>
            <person name="Kuo A."/>
            <person name="Riley R."/>
            <person name="Clum A."/>
            <person name="Nolan M."/>
            <person name="Lipzen A."/>
            <person name="Salamov A."/>
            <person name="Henrissat B."/>
            <person name="Wiebenga A."/>
            <person name="De Vries R.P."/>
            <person name="Grigoriev I.V."/>
            <person name="Mortensen U.H."/>
            <person name="Andersen M.R."/>
            <person name="Baker S.E."/>
        </authorList>
    </citation>
    <scope>NUCLEOTIDE SEQUENCE [LARGE SCALE GENOMIC DNA]</scope>
    <source>
        <strain evidence="1 2">IBT 23096</strain>
    </source>
</reference>
<dbReference type="AlphaFoldDB" id="A0A2I2G835"/>
<name>A0A2I2G835_9EURO</name>
<organism evidence="1 2">
    <name type="scientific">Aspergillus steynii IBT 23096</name>
    <dbReference type="NCBI Taxonomy" id="1392250"/>
    <lineage>
        <taxon>Eukaryota</taxon>
        <taxon>Fungi</taxon>
        <taxon>Dikarya</taxon>
        <taxon>Ascomycota</taxon>
        <taxon>Pezizomycotina</taxon>
        <taxon>Eurotiomycetes</taxon>
        <taxon>Eurotiomycetidae</taxon>
        <taxon>Eurotiales</taxon>
        <taxon>Aspergillaceae</taxon>
        <taxon>Aspergillus</taxon>
        <taxon>Aspergillus subgen. Circumdati</taxon>
    </lineage>
</organism>
<sequence>MELVFSRVGDDQYGAIRNACTATTQYGHFHYLENSRLGDNCNVNTERKPSQNYTICSTKSSGSSMPSLPIRICILVLPLWTTYFGRTIHKFVLTPSGLSGTIGTRDALPPPSPSRKIYDLVVFEKFGTQSRNRPNSVIFTITYSTWDIDFAND</sequence>
<protein>
    <submittedName>
        <fullName evidence="1">Uncharacterized protein</fullName>
    </submittedName>
</protein>
<evidence type="ECO:0000313" key="2">
    <source>
        <dbReference type="Proteomes" id="UP000234275"/>
    </source>
</evidence>